<feature type="region of interest" description="Disordered" evidence="1">
    <location>
        <begin position="280"/>
        <end position="316"/>
    </location>
</feature>
<reference evidence="2 3" key="2">
    <citation type="submission" date="2018-11" db="EMBL/GenBank/DDBJ databases">
        <authorList>
            <consortium name="Pathogen Informatics"/>
        </authorList>
    </citation>
    <scope>NUCLEOTIDE SEQUENCE [LARGE SCALE GENOMIC DNA]</scope>
</reference>
<reference evidence="4" key="1">
    <citation type="submission" date="2017-02" db="UniProtKB">
        <authorList>
            <consortium name="WormBaseParasite"/>
        </authorList>
    </citation>
    <scope>IDENTIFICATION</scope>
</reference>
<dbReference type="EMBL" id="UYWX01001675">
    <property type="protein sequence ID" value="VDM21511.1"/>
    <property type="molecule type" value="Genomic_DNA"/>
</dbReference>
<organism evidence="4">
    <name type="scientific">Hydatigena taeniaeformis</name>
    <name type="common">Feline tapeworm</name>
    <name type="synonym">Taenia taeniaeformis</name>
    <dbReference type="NCBI Taxonomy" id="6205"/>
    <lineage>
        <taxon>Eukaryota</taxon>
        <taxon>Metazoa</taxon>
        <taxon>Spiralia</taxon>
        <taxon>Lophotrochozoa</taxon>
        <taxon>Platyhelminthes</taxon>
        <taxon>Cestoda</taxon>
        <taxon>Eucestoda</taxon>
        <taxon>Cyclophyllidea</taxon>
        <taxon>Taeniidae</taxon>
        <taxon>Hydatigera</taxon>
    </lineage>
</organism>
<evidence type="ECO:0000313" key="2">
    <source>
        <dbReference type="EMBL" id="VDM21511.1"/>
    </source>
</evidence>
<keyword evidence="3" id="KW-1185">Reference proteome</keyword>
<feature type="region of interest" description="Disordered" evidence="1">
    <location>
        <begin position="194"/>
        <end position="220"/>
    </location>
</feature>
<feature type="compositionally biased region" description="Basic residues" evidence="1">
    <location>
        <begin position="209"/>
        <end position="220"/>
    </location>
</feature>
<dbReference type="OrthoDB" id="10476673at2759"/>
<gene>
    <name evidence="2" type="ORF">TTAC_LOCUS2920</name>
</gene>
<evidence type="ECO:0000313" key="3">
    <source>
        <dbReference type="Proteomes" id="UP000274429"/>
    </source>
</evidence>
<dbReference type="STRING" id="6205.A0A0R3WQ95"/>
<evidence type="ECO:0000313" key="4">
    <source>
        <dbReference type="WBParaSite" id="TTAC_0000293501-mRNA-1"/>
    </source>
</evidence>
<dbReference type="WBParaSite" id="TTAC_0000293501-mRNA-1">
    <property type="protein sequence ID" value="TTAC_0000293501-mRNA-1"/>
    <property type="gene ID" value="TTAC_0000293501"/>
</dbReference>
<protein>
    <submittedName>
        <fullName evidence="4">Pecanex-like protein</fullName>
    </submittedName>
</protein>
<dbReference type="Proteomes" id="UP000274429">
    <property type="component" value="Unassembled WGS sequence"/>
</dbReference>
<dbReference type="AlphaFoldDB" id="A0A0R3WQ95"/>
<sequence length="452" mass="50477">MRLTGNNEKESGFTPVRRQQALNLAMFSRPQLKNLLDEPTLSKPLSDESILGEPSGFLTVPSSDAKQMDAAIGGILRRSNRAPLSPKSVADLIDLRDDRLLISNTKSQTSLNEARFFGSDVTMNLDEATDSQNSIDVGSANFDLSSGFLLHRCHSDTNISYNSVQQNVYCLIDLCTLTWGKSKTKKQSKSRHCCRQPHEDSTHSSVTRLSRRTYGRPVPHTRSKSVAILGLQSGLNYTPSYGSRVSHAPSRGSFIVAHDDIGSVEKLVRVTSSGRLIPFSRTRSRRQMPADDGDERSAEISSDEENSATRSVRAQQIRSNCRKSDKYLNVDCTASTQVRFQSRKHAPTRPLNNHSFRRSGEIPACGPMRLLPNRLRVVDKRPQRKVKTGENTTSQEKTATMLAEEQQQATINFSLIMEILVKLVVIFSCTIALRSDIWNTIEVTQDEFCIIM</sequence>
<name>A0A0R3WQ95_HYDTA</name>
<proteinExistence type="predicted"/>
<accession>A0A0R3WQ95</accession>
<evidence type="ECO:0000256" key="1">
    <source>
        <dbReference type="SAM" id="MobiDB-lite"/>
    </source>
</evidence>